<dbReference type="Proteomes" id="UP000003250">
    <property type="component" value="Unassembled WGS sequence"/>
</dbReference>
<dbReference type="AlphaFoldDB" id="H0HNL4"/>
<name>H0HNL4_9HYPH</name>
<dbReference type="OrthoDB" id="8117414at2"/>
<organism evidence="1 2">
    <name type="scientific">Mesorhizobium alhagi CCNWXJ12-2</name>
    <dbReference type="NCBI Taxonomy" id="1107882"/>
    <lineage>
        <taxon>Bacteria</taxon>
        <taxon>Pseudomonadati</taxon>
        <taxon>Pseudomonadota</taxon>
        <taxon>Alphaproteobacteria</taxon>
        <taxon>Hyphomicrobiales</taxon>
        <taxon>Phyllobacteriaceae</taxon>
        <taxon>Allomesorhizobium</taxon>
    </lineage>
</organism>
<keyword evidence="2" id="KW-1185">Reference proteome</keyword>
<gene>
    <name evidence="1" type="ORF">MAXJ12_08684</name>
</gene>
<dbReference type="EMBL" id="AHAM01000058">
    <property type="protein sequence ID" value="EHK57667.1"/>
    <property type="molecule type" value="Genomic_DNA"/>
</dbReference>
<accession>H0HNL4</accession>
<dbReference type="RefSeq" id="WP_008835376.1">
    <property type="nucleotide sequence ID" value="NZ_AHAM01000058.1"/>
</dbReference>
<proteinExistence type="predicted"/>
<protein>
    <submittedName>
        <fullName evidence="1">Uncharacterized protein</fullName>
    </submittedName>
</protein>
<reference evidence="1 2" key="1">
    <citation type="journal article" date="2012" name="J. Bacteriol.">
        <title>Draft Genome Sequence of Mesorhizobium alhagi CCNWXJ12-2T, a Novel Salt-Resistant Species Isolated from the Desert of Northwestern China.</title>
        <authorList>
            <person name="Zhou M."/>
            <person name="Chen W."/>
            <person name="Chen H."/>
            <person name="Wei G."/>
        </authorList>
    </citation>
    <scope>NUCLEOTIDE SEQUENCE [LARGE SCALE GENOMIC DNA]</scope>
    <source>
        <strain evidence="1 2">CCNWXJ12-2</strain>
    </source>
</reference>
<dbReference type="PATRIC" id="fig|1107882.3.peg.1695"/>
<evidence type="ECO:0000313" key="2">
    <source>
        <dbReference type="Proteomes" id="UP000003250"/>
    </source>
</evidence>
<sequence length="113" mass="12500">MTPHRFHNGLRILLNLDRIELVDAGVLRRGDHAAWETFCGDPYRFFIRVDDAKREALWKLIEARQPPAVNLITPLQAAYHALRSYQYGNGSPDLAIATADACAAALTEAGATP</sequence>
<evidence type="ECO:0000313" key="1">
    <source>
        <dbReference type="EMBL" id="EHK57667.1"/>
    </source>
</evidence>